<dbReference type="SUPFAM" id="SSF51905">
    <property type="entry name" value="FAD/NAD(P)-binding domain"/>
    <property type="match status" value="1"/>
</dbReference>
<keyword evidence="1 4" id="KW-0560">Oxidoreductase</keyword>
<dbReference type="InterPro" id="IPR036188">
    <property type="entry name" value="FAD/NAD-bd_sf"/>
</dbReference>
<organism evidence="4">
    <name type="scientific">Pseudomonas putida (strain ATCC 700007 / DSM 6899 / JCM 31910 / BCRC 17059 / LMG 24140 / F1)</name>
    <dbReference type="NCBI Taxonomy" id="351746"/>
    <lineage>
        <taxon>Bacteria</taxon>
        <taxon>Pseudomonadati</taxon>
        <taxon>Pseudomonadota</taxon>
        <taxon>Gammaproteobacteria</taxon>
        <taxon>Pseudomonadales</taxon>
        <taxon>Pseudomonadaceae</taxon>
        <taxon>Pseudomonas</taxon>
    </lineage>
</organism>
<evidence type="ECO:0000256" key="2">
    <source>
        <dbReference type="SAM" id="MobiDB-lite"/>
    </source>
</evidence>
<sequence length="478" mass="51550">MLHGRGPGPRFAGRPAPTGFVQATPTPVGAGLPAKGPPCGPNKNKLLEPAMSELRQQCLWEHVSKPTVAAQALAGEHKADVCVIGGGITGLSAAIHLLEQGKSVIVLEAWKIGHGGSGRNVGLVNAGTWIRPDDVEATLGQKQGSRLNKVLGEAPAEVFAMIERLGIDCQAQHKGTLHMAHNATGIADLEARHEQWRRRGADVELLTGAQCQEYCGTDKISAALLDRRAGTINPMGYTQGLAAAVTRLGGKIFQQSSVEGLEREGDGWRVKTARGAVRAEKVVISTGAYTEGDWSNLQKQFFRGYYYQVASKPLQGTAADKVLPHGQGSWDTRTVLSSIRRDDQGRLLLGSLGRVDNKPTWFVRSWADRIQGHYYPELGKVEWEMHWTGCIDFTPDHLMRLFEPAPGLVAVTGYNGRGNTTGTVIGRAFAEFLLKGEADSLPIPFSPMSGVSAPSLRTAFYESGFSLYHAGQCLRVVL</sequence>
<gene>
    <name evidence="4" type="ordered locus">Pput_5167</name>
</gene>
<dbReference type="Gene3D" id="3.30.9.10">
    <property type="entry name" value="D-Amino Acid Oxidase, subunit A, domain 2"/>
    <property type="match status" value="1"/>
</dbReference>
<dbReference type="PANTHER" id="PTHR13847:SF275">
    <property type="entry name" value="GAMMA-GLUTAMYLPUTRESCINE OXIDOREDUCTASE"/>
    <property type="match status" value="1"/>
</dbReference>
<evidence type="ECO:0000256" key="1">
    <source>
        <dbReference type="ARBA" id="ARBA00023002"/>
    </source>
</evidence>
<accession>A5WAX5</accession>
<evidence type="ECO:0000259" key="3">
    <source>
        <dbReference type="Pfam" id="PF01266"/>
    </source>
</evidence>
<reference evidence="4" key="1">
    <citation type="submission" date="2007-05" db="EMBL/GenBank/DDBJ databases">
        <title>Complete sequence of Pseudomonas putida F1.</title>
        <authorList>
            <consortium name="US DOE Joint Genome Institute"/>
            <person name="Copeland A."/>
            <person name="Lucas S."/>
            <person name="Lapidus A."/>
            <person name="Barry K."/>
            <person name="Detter J.C."/>
            <person name="Glavina del Rio T."/>
            <person name="Hammon N."/>
            <person name="Israni S."/>
            <person name="Dalin E."/>
            <person name="Tice H."/>
            <person name="Pitluck S."/>
            <person name="Chain P."/>
            <person name="Malfatti S."/>
            <person name="Shin M."/>
            <person name="Vergez L."/>
            <person name="Schmutz J."/>
            <person name="Larimer F."/>
            <person name="Land M."/>
            <person name="Hauser L."/>
            <person name="Kyrpides N."/>
            <person name="Lykidis A."/>
            <person name="Parales R."/>
            <person name="Richardson P."/>
        </authorList>
    </citation>
    <scope>NUCLEOTIDE SEQUENCE [LARGE SCALE GENOMIC DNA]</scope>
    <source>
        <strain evidence="4">F1</strain>
    </source>
</reference>
<dbReference type="Pfam" id="PF01266">
    <property type="entry name" value="DAO"/>
    <property type="match status" value="1"/>
</dbReference>
<feature type="domain" description="FAD dependent oxidoreductase" evidence="3">
    <location>
        <begin position="80"/>
        <end position="431"/>
    </location>
</feature>
<dbReference type="EMBL" id="CP000712">
    <property type="protein sequence ID" value="ABQ81285.1"/>
    <property type="molecule type" value="Genomic_DNA"/>
</dbReference>
<dbReference type="InterPro" id="IPR006076">
    <property type="entry name" value="FAD-dep_OxRdtase"/>
</dbReference>
<dbReference type="HOGENOM" id="CLU_007884_3_3_6"/>
<dbReference type="PANTHER" id="PTHR13847">
    <property type="entry name" value="SARCOSINE DEHYDROGENASE-RELATED"/>
    <property type="match status" value="1"/>
</dbReference>
<feature type="compositionally biased region" description="Low complexity" evidence="2">
    <location>
        <begin position="8"/>
        <end position="17"/>
    </location>
</feature>
<dbReference type="eggNOG" id="COG0665">
    <property type="taxonomic scope" value="Bacteria"/>
</dbReference>
<dbReference type="GO" id="GO:0050030">
    <property type="term" value="F:L-pipecolate dehydrogenase activity"/>
    <property type="evidence" value="ECO:0007669"/>
    <property type="project" value="UniProtKB-EC"/>
</dbReference>
<evidence type="ECO:0000313" key="4">
    <source>
        <dbReference type="EMBL" id="ABQ81285.1"/>
    </source>
</evidence>
<feature type="region of interest" description="Disordered" evidence="2">
    <location>
        <begin position="1"/>
        <end position="32"/>
    </location>
</feature>
<dbReference type="GO" id="GO:0005737">
    <property type="term" value="C:cytoplasm"/>
    <property type="evidence" value="ECO:0007669"/>
    <property type="project" value="TreeGrafter"/>
</dbReference>
<dbReference type="EC" id="1.5.99.3" evidence="4"/>
<protein>
    <submittedName>
        <fullName evidence="4">L-pipecolate dehydrogenase</fullName>
        <ecNumber evidence="4">1.5.99.3</ecNumber>
    </submittedName>
</protein>
<dbReference type="Gene3D" id="3.50.50.60">
    <property type="entry name" value="FAD/NAD(P)-binding domain"/>
    <property type="match status" value="1"/>
</dbReference>
<dbReference type="KEGG" id="ppf:Pput_5167"/>
<proteinExistence type="predicted"/>
<name>A5WAX5_PSEP1</name>
<dbReference type="AlphaFoldDB" id="A5WAX5"/>